<reference evidence="3 4" key="1">
    <citation type="submission" date="2020-04" db="EMBL/GenBank/DDBJ databases">
        <title>Perkinsus olseni comparative genomics.</title>
        <authorList>
            <person name="Bogema D.R."/>
        </authorList>
    </citation>
    <scope>NUCLEOTIDE SEQUENCE [LARGE SCALE GENOMIC DNA]</scope>
    <source>
        <strain evidence="3">ATCC PRA-205</strain>
    </source>
</reference>
<organism evidence="3 4">
    <name type="scientific">Perkinsus olseni</name>
    <name type="common">Perkinsus atlanticus</name>
    <dbReference type="NCBI Taxonomy" id="32597"/>
    <lineage>
        <taxon>Eukaryota</taxon>
        <taxon>Sar</taxon>
        <taxon>Alveolata</taxon>
        <taxon>Perkinsozoa</taxon>
        <taxon>Perkinsea</taxon>
        <taxon>Perkinsida</taxon>
        <taxon>Perkinsidae</taxon>
        <taxon>Perkinsus</taxon>
    </lineage>
</organism>
<dbReference type="Proteomes" id="UP000574390">
    <property type="component" value="Unassembled WGS sequence"/>
</dbReference>
<evidence type="ECO:0000313" key="3">
    <source>
        <dbReference type="EMBL" id="KAF4755558.1"/>
    </source>
</evidence>
<name>A0A7J6UEK9_PEROL</name>
<sequence length="131" mass="14528">RVWLVIMFADSFFVLKLRYGAESLRCRCPLKTVKAVSNLYSLIEEAWPALKTSKYTVQVHKGRDLSSYAESTEISTLLHSHGVMYAGSPKELRLNVEKSLLGGPEATPVKSRSSSPPKPMDGHTVAVLHLD</sequence>
<feature type="non-terminal residue" evidence="3">
    <location>
        <position position="1"/>
    </location>
</feature>
<evidence type="ECO:0000256" key="2">
    <source>
        <dbReference type="SAM" id="SignalP"/>
    </source>
</evidence>
<feature type="non-terminal residue" evidence="3">
    <location>
        <position position="131"/>
    </location>
</feature>
<feature type="region of interest" description="Disordered" evidence="1">
    <location>
        <begin position="102"/>
        <end position="123"/>
    </location>
</feature>
<feature type="chain" id="PRO_5029610830" evidence="2">
    <location>
        <begin position="24"/>
        <end position="131"/>
    </location>
</feature>
<proteinExistence type="predicted"/>
<accession>A0A7J6UEK9</accession>
<dbReference type="AlphaFoldDB" id="A0A7J6UEK9"/>
<keyword evidence="2" id="KW-0732">Signal</keyword>
<evidence type="ECO:0000256" key="1">
    <source>
        <dbReference type="SAM" id="MobiDB-lite"/>
    </source>
</evidence>
<protein>
    <submittedName>
        <fullName evidence="3">Uncharacterized protein</fullName>
    </submittedName>
</protein>
<comment type="caution">
    <text evidence="3">The sequence shown here is derived from an EMBL/GenBank/DDBJ whole genome shotgun (WGS) entry which is preliminary data.</text>
</comment>
<dbReference type="EMBL" id="JABANM010000674">
    <property type="protein sequence ID" value="KAF4755558.1"/>
    <property type="molecule type" value="Genomic_DNA"/>
</dbReference>
<feature type="signal peptide" evidence="2">
    <location>
        <begin position="1"/>
        <end position="23"/>
    </location>
</feature>
<gene>
    <name evidence="3" type="ORF">FOZ62_011613</name>
</gene>
<evidence type="ECO:0000313" key="4">
    <source>
        <dbReference type="Proteomes" id="UP000574390"/>
    </source>
</evidence>